<gene>
    <name evidence="2" type="primary">22</name>
    <name evidence="2" type="ORF">SEA_DAUBENSKI_24</name>
</gene>
<feature type="region of interest" description="Disordered" evidence="1">
    <location>
        <begin position="56"/>
        <end position="76"/>
    </location>
</feature>
<proteinExistence type="predicted"/>
<reference evidence="2 3" key="1">
    <citation type="submission" date="2019-09" db="EMBL/GenBank/DDBJ databases">
        <authorList>
            <person name="Cummings J.R."/>
            <person name="Eaglin Z.M."/>
            <person name="Kluemper A.J."/>
            <person name="Powell E.A."/>
            <person name="Stamm J."/>
            <person name="Thompson S.A."/>
            <person name="Tolsma S."/>
            <person name="Caruso S.M."/>
            <person name="Garlena R.A."/>
            <person name="Russell D.A."/>
            <person name="Pope W.H."/>
            <person name="Jacobs-Se D."/>
            <person name="Hatfull G.F."/>
        </authorList>
    </citation>
    <scope>NUCLEOTIDE SEQUENCE [LARGE SCALE GENOMIC DNA]</scope>
</reference>
<protein>
    <submittedName>
        <fullName evidence="2">Uncharacterized protein</fullName>
    </submittedName>
</protein>
<organism evidence="2 3">
    <name type="scientific">Streptomyces phage Daubenski</name>
    <dbReference type="NCBI Taxonomy" id="2653725"/>
    <lineage>
        <taxon>Viruses</taxon>
        <taxon>Duplodnaviria</taxon>
        <taxon>Heunggongvirae</taxon>
        <taxon>Uroviricota</taxon>
        <taxon>Caudoviricetes</taxon>
        <taxon>Stanwilliamsviridae</taxon>
        <taxon>Boydwoodruffvirinae</taxon>
        <taxon>Samistivirus</taxon>
        <taxon>Samistivirus daubenski</taxon>
    </lineage>
</organism>
<sequence>MNDEETPGVFDEGTSEVVTAIMLMRIYDVLTCIARGINPTEAQAVYEAHMQGKILGPPPSFDMSDAVEDHMDDEDV</sequence>
<evidence type="ECO:0000313" key="2">
    <source>
        <dbReference type="EMBL" id="QGH76334.1"/>
    </source>
</evidence>
<keyword evidence="3" id="KW-1185">Reference proteome</keyword>
<accession>A0A5Q2WHH5</accession>
<dbReference type="Proteomes" id="UP000375470">
    <property type="component" value="Segment"/>
</dbReference>
<dbReference type="GeneID" id="65122736"/>
<dbReference type="RefSeq" id="YP_010104788.1">
    <property type="nucleotide sequence ID" value="NC_055822.1"/>
</dbReference>
<evidence type="ECO:0000256" key="1">
    <source>
        <dbReference type="SAM" id="MobiDB-lite"/>
    </source>
</evidence>
<evidence type="ECO:0000313" key="3">
    <source>
        <dbReference type="Proteomes" id="UP000375470"/>
    </source>
</evidence>
<dbReference type="EMBL" id="MN444876">
    <property type="protein sequence ID" value="QGH76334.1"/>
    <property type="molecule type" value="Genomic_DNA"/>
</dbReference>
<dbReference type="KEGG" id="vg:65122736"/>
<name>A0A5Q2WHH5_9CAUD</name>